<reference evidence="3 4" key="1">
    <citation type="submission" date="2023-08" db="EMBL/GenBank/DDBJ databases">
        <title>Annotated Genome Sequence of Vanrija albida AlHP1.</title>
        <authorList>
            <person name="Herzog R."/>
        </authorList>
    </citation>
    <scope>NUCLEOTIDE SEQUENCE [LARGE SCALE GENOMIC DNA]</scope>
    <source>
        <strain evidence="3 4">AlHP1</strain>
    </source>
</reference>
<dbReference type="EMBL" id="JBBXJM010000004">
    <property type="protein sequence ID" value="KAL1407936.1"/>
    <property type="molecule type" value="Genomic_DNA"/>
</dbReference>
<dbReference type="InterPro" id="IPR011650">
    <property type="entry name" value="Peptidase_M20_dimer"/>
</dbReference>
<feature type="domain" description="Peptidase M20 dimerisation" evidence="2">
    <location>
        <begin position="263"/>
        <end position="354"/>
    </location>
</feature>
<dbReference type="Gene3D" id="3.30.70.360">
    <property type="match status" value="1"/>
</dbReference>
<evidence type="ECO:0000313" key="3">
    <source>
        <dbReference type="EMBL" id="KAL1407936.1"/>
    </source>
</evidence>
<dbReference type="InterPro" id="IPR052030">
    <property type="entry name" value="Peptidase_M20/M20A_hydrolases"/>
</dbReference>
<dbReference type="Pfam" id="PF07687">
    <property type="entry name" value="M20_dimer"/>
    <property type="match status" value="1"/>
</dbReference>
<dbReference type="InterPro" id="IPR017439">
    <property type="entry name" value="Amidohydrolase"/>
</dbReference>
<dbReference type="GeneID" id="95985776"/>
<organism evidence="3 4">
    <name type="scientific">Vanrija albida</name>
    <dbReference type="NCBI Taxonomy" id="181172"/>
    <lineage>
        <taxon>Eukaryota</taxon>
        <taxon>Fungi</taxon>
        <taxon>Dikarya</taxon>
        <taxon>Basidiomycota</taxon>
        <taxon>Agaricomycotina</taxon>
        <taxon>Tremellomycetes</taxon>
        <taxon>Trichosporonales</taxon>
        <taxon>Trichosporonaceae</taxon>
        <taxon>Vanrija</taxon>
    </lineage>
</organism>
<evidence type="ECO:0000259" key="2">
    <source>
        <dbReference type="Pfam" id="PF07687"/>
    </source>
</evidence>
<dbReference type="Proteomes" id="UP001565368">
    <property type="component" value="Unassembled WGS sequence"/>
</dbReference>
<sequence length="486" mass="52155">MPSSSPSPSVPGCFSFFSRKGSRRDVEQPKAVAPPKDSTYDDVKRTIPSAHQHFEPCCSPTHGFTSAAGVKPFLDDLPAYTSDGKVLSSDVRETIKTAIESYRDPLTAISLYISDNPELAYKEYKSAAKLVAFLESEGFAIEKGYKGLETAFKATYSQGKGRTWAFNSEYDALPEVGHACGHNLIAIGGVAALLGVRAAMKKHGIDGTVVLIGTPAEEGGAGKVVLIERGGYKGIDGCMMIHPAGFEANTGGVLTTLAFQTIAVEFFGRTTHAGAAPWDGINALDAANISYTSISALRQSLHPTDRVHGIIIDGGEAPNIIPDYTSMKYYVRASRANGVEELMTKVIACFKGAAEATGCKLKFMTEPITYDLRNNKLFAEEYASAMSELYNVPIPIELGEGSNPGASTDFGNVTYALPACHPMFGVPATLGRGNHTKEFRDKCRTEQAHTETLHAATAMSIVGARFLSDQAFADGATEWWKEDMKS</sequence>
<proteinExistence type="inferred from homology"/>
<dbReference type="PANTHER" id="PTHR30575">
    <property type="entry name" value="PEPTIDASE M20"/>
    <property type="match status" value="1"/>
</dbReference>
<accession>A0ABR3PZN5</accession>
<protein>
    <recommendedName>
        <fullName evidence="2">Peptidase M20 dimerisation domain-containing protein</fullName>
    </recommendedName>
</protein>
<dbReference type="Gene3D" id="3.40.630.10">
    <property type="entry name" value="Zn peptidases"/>
    <property type="match status" value="1"/>
</dbReference>
<gene>
    <name evidence="3" type="ORF">Q8F55_004733</name>
</gene>
<name>A0ABR3PZN5_9TREE</name>
<comment type="similarity">
    <text evidence="1">Belongs to the peptidase M20A family.</text>
</comment>
<dbReference type="NCBIfam" id="TIGR01891">
    <property type="entry name" value="amidohydrolases"/>
    <property type="match status" value="1"/>
</dbReference>
<dbReference type="InterPro" id="IPR002933">
    <property type="entry name" value="Peptidase_M20"/>
</dbReference>
<dbReference type="SUPFAM" id="SSF53187">
    <property type="entry name" value="Zn-dependent exopeptidases"/>
    <property type="match status" value="1"/>
</dbReference>
<dbReference type="RefSeq" id="XP_069207880.1">
    <property type="nucleotide sequence ID" value="XM_069353238.1"/>
</dbReference>
<evidence type="ECO:0000313" key="4">
    <source>
        <dbReference type="Proteomes" id="UP001565368"/>
    </source>
</evidence>
<evidence type="ECO:0000256" key="1">
    <source>
        <dbReference type="ARBA" id="ARBA00006247"/>
    </source>
</evidence>
<dbReference type="PANTHER" id="PTHR30575:SF0">
    <property type="entry name" value="XAA-ARG DIPEPTIDASE"/>
    <property type="match status" value="1"/>
</dbReference>
<dbReference type="InterPro" id="IPR036264">
    <property type="entry name" value="Bact_exopeptidase_dim_dom"/>
</dbReference>
<dbReference type="CDD" id="cd05672">
    <property type="entry name" value="M20_ACY1L2-like"/>
    <property type="match status" value="1"/>
</dbReference>
<comment type="caution">
    <text evidence="3">The sequence shown here is derived from an EMBL/GenBank/DDBJ whole genome shotgun (WGS) entry which is preliminary data.</text>
</comment>
<dbReference type="Pfam" id="PF01546">
    <property type="entry name" value="Peptidase_M20"/>
    <property type="match status" value="1"/>
</dbReference>
<dbReference type="SUPFAM" id="SSF55031">
    <property type="entry name" value="Bacterial exopeptidase dimerisation domain"/>
    <property type="match status" value="1"/>
</dbReference>
<keyword evidence="4" id="KW-1185">Reference proteome</keyword>